<keyword evidence="2" id="KW-1185">Reference proteome</keyword>
<dbReference type="EMBL" id="MU394312">
    <property type="protein sequence ID" value="KAI6086869.1"/>
    <property type="molecule type" value="Genomic_DNA"/>
</dbReference>
<comment type="caution">
    <text evidence="1">The sequence shown here is derived from an EMBL/GenBank/DDBJ whole genome shotgun (WGS) entry which is preliminary data.</text>
</comment>
<sequence length="1341" mass="149765">MNHPCYRLAFNTSKMTVALIVLVIVSCLICGTAADDGDDFANNLLTDLGPLLNLFGERVTMQFMSQSMGWTDNITLAMAPLGIITIIVSAIRVGGPSWLKAMVGRARESRAIQEAELMSSTSEEVCELWNGHEIVRVMGKGPIREFIILPPAKDEIDEKQNFTAQHQAESQVQPNSGSSEVGGRHIADPHITRLTDKHQQYLKEVEGPLPEFTMFIEQLFLFYLPDLSILTKRWKKLRQSHDTPADPEFGSTDTHTNTNTTNNRSTIIIRNTKVSTPNLTLNTSNGPNKWESIGVAIFGMILQSGILFYFGIAGSEFTNDGASVRDYTFPCALVGTALLGYGLIICSHVVEASTKEKTYRPLEKRKARVVWIQRSGTVNDQAFDSFAIFPTDALDLIMTSERASAQNSKSIPAQDFKGEDERLQKLMHMPLRLLGALLGAKRPDEVVAVIGAGVSVCGYVVQFVGFRGTHWSVAIVQLGATVAMTLARVYIRRNLAKTPASEALISGHELDWLSLTLSMKPDTAPWSRRSSADRHRPWRGDGRKGASDNKSGRELWDWKISNIQDKAEDLTLKPYPTLDGKGPGTSKNQANTVMRIRRQLGKLADWRGPASSEAICLARAIEITMDTLFNHATEDYFNNHTKDTDQFTLSWAMPVVGESIHFRIERATRTGPWKTFADELDAALSLWLYYLNDPKGTTLKHTTADKACGGGKDHDDDSWLRAEWIADKSNLCLLGKDSPKLRQNLKFWMPNDAARIFRVKEIRPTGEPDTIIDGEFLGSNEDWKFKRTSRKIDKSRVMGLTTGLIPLKYENDEFEFPVTGQDGQQVEGRDETAILAAVTYGPLKKLLAQYMFSSFMWAAVKLGRPEFSGAEVKNGLMGQKSTSLSLHDAQLSNMAQNIHATGIGSLEEVYLSIIPPLSKWNKFPPLDAVVESIQRHAQSLEKLRYVERAGDVYLWLFAVSRGSDFSDRATALLMEFLRVVKTTLELTENQLLRDSNLKNLSDTILGRLKADRFEAGLSENGHTIYDKLIYLYEKQDRLHSYTEIISHLDLRTLPFNRCLDLGNREIETEDSSDVLGWRPLHYQACTMPRQNNERGIKRWIRRGANVNAQDIRGIAPLHVACWQRIPGIQYILQNGADINLTDVDGRAPLHHAAAHGNIMAIEALVQAGANVNMRDTLGLTPLFWAVYEGYQDMVDDLWSDEHKRLRDNMGRTPLHLAAVGAMISSSNDCAREVARKLEVVQDLLRRGADKEAKDIFGQTPLHLARRSSAIVKLLVDEGAIMDSRDNEDRTTLFLAAEEGYGDVVQLLLERGADKEIGDRKGKTALESATEKGHDDIVQLLV</sequence>
<accession>A0ACC0D2D0</accession>
<reference evidence="1 2" key="1">
    <citation type="journal article" date="2022" name="New Phytol.">
        <title>Ecological generalism drives hyperdiversity of secondary metabolite gene clusters in xylarialean endophytes.</title>
        <authorList>
            <person name="Franco M.E.E."/>
            <person name="Wisecaver J.H."/>
            <person name="Arnold A.E."/>
            <person name="Ju Y.M."/>
            <person name="Slot J.C."/>
            <person name="Ahrendt S."/>
            <person name="Moore L.P."/>
            <person name="Eastman K.E."/>
            <person name="Scott K."/>
            <person name="Konkel Z."/>
            <person name="Mondo S.J."/>
            <person name="Kuo A."/>
            <person name="Hayes R.D."/>
            <person name="Haridas S."/>
            <person name="Andreopoulos B."/>
            <person name="Riley R."/>
            <person name="LaButti K."/>
            <person name="Pangilinan J."/>
            <person name="Lipzen A."/>
            <person name="Amirebrahimi M."/>
            <person name="Yan J."/>
            <person name="Adam C."/>
            <person name="Keymanesh K."/>
            <person name="Ng V."/>
            <person name="Louie K."/>
            <person name="Northen T."/>
            <person name="Drula E."/>
            <person name="Henrissat B."/>
            <person name="Hsieh H.M."/>
            <person name="Youens-Clark K."/>
            <person name="Lutzoni F."/>
            <person name="Miadlikowska J."/>
            <person name="Eastwood D.C."/>
            <person name="Hamelin R.C."/>
            <person name="Grigoriev I.V."/>
            <person name="U'Ren J.M."/>
        </authorList>
    </citation>
    <scope>NUCLEOTIDE SEQUENCE [LARGE SCALE GENOMIC DNA]</scope>
    <source>
        <strain evidence="1 2">ER1909</strain>
    </source>
</reference>
<evidence type="ECO:0000313" key="2">
    <source>
        <dbReference type="Proteomes" id="UP001497680"/>
    </source>
</evidence>
<proteinExistence type="predicted"/>
<organism evidence="1 2">
    <name type="scientific">Hypoxylon rubiginosum</name>
    <dbReference type="NCBI Taxonomy" id="110542"/>
    <lineage>
        <taxon>Eukaryota</taxon>
        <taxon>Fungi</taxon>
        <taxon>Dikarya</taxon>
        <taxon>Ascomycota</taxon>
        <taxon>Pezizomycotina</taxon>
        <taxon>Sordariomycetes</taxon>
        <taxon>Xylariomycetidae</taxon>
        <taxon>Xylariales</taxon>
        <taxon>Hypoxylaceae</taxon>
        <taxon>Hypoxylon</taxon>
    </lineage>
</organism>
<gene>
    <name evidence="1" type="ORF">F4821DRAFT_237641</name>
</gene>
<evidence type="ECO:0000313" key="1">
    <source>
        <dbReference type="EMBL" id="KAI6086869.1"/>
    </source>
</evidence>
<dbReference type="Proteomes" id="UP001497680">
    <property type="component" value="Unassembled WGS sequence"/>
</dbReference>
<name>A0ACC0D2D0_9PEZI</name>
<protein>
    <submittedName>
        <fullName evidence="1">Uncharacterized protein</fullName>
    </submittedName>
</protein>